<dbReference type="GO" id="GO:0005634">
    <property type="term" value="C:nucleus"/>
    <property type="evidence" value="ECO:0007669"/>
    <property type="project" value="TreeGrafter"/>
</dbReference>
<keyword evidence="5" id="KW-1185">Reference proteome</keyword>
<evidence type="ECO:0000313" key="4">
    <source>
        <dbReference type="EMBL" id="ONH66534.1"/>
    </source>
</evidence>
<evidence type="ECO:0000259" key="3">
    <source>
        <dbReference type="Pfam" id="PF09073"/>
    </source>
</evidence>
<reference evidence="5" key="1">
    <citation type="journal article" date="2017" name="Genome Announc.">
        <title>Genome sequences of Cyberlindnera fabianii 65, Pichia kudriavzevii 129, and Saccharomyces cerevisiae 131 isolated from fermented masau fruits in Zimbabwe.</title>
        <authorList>
            <person name="van Rijswijck I.M.H."/>
            <person name="Derks M.F.L."/>
            <person name="Abee T."/>
            <person name="de Ridder D."/>
            <person name="Smid E.J."/>
        </authorList>
    </citation>
    <scope>NUCLEOTIDE SEQUENCE [LARGE SCALE GENOMIC DNA]</scope>
    <source>
        <strain evidence="5">65</strain>
    </source>
</reference>
<dbReference type="GO" id="GO:0030686">
    <property type="term" value="C:90S preribosome"/>
    <property type="evidence" value="ECO:0007669"/>
    <property type="project" value="TreeGrafter"/>
</dbReference>
<dbReference type="InterPro" id="IPR015158">
    <property type="entry name" value="Bud22_dom"/>
</dbReference>
<feature type="domain" description="Bud22" evidence="3">
    <location>
        <begin position="66"/>
        <end position="469"/>
    </location>
</feature>
<organism evidence="4 5">
    <name type="scientific">Cyberlindnera fabianii</name>
    <name type="common">Yeast</name>
    <name type="synonym">Hansenula fabianii</name>
    <dbReference type="NCBI Taxonomy" id="36022"/>
    <lineage>
        <taxon>Eukaryota</taxon>
        <taxon>Fungi</taxon>
        <taxon>Dikarya</taxon>
        <taxon>Ascomycota</taxon>
        <taxon>Saccharomycotina</taxon>
        <taxon>Saccharomycetes</taxon>
        <taxon>Phaffomycetales</taxon>
        <taxon>Phaffomycetaceae</taxon>
        <taxon>Cyberlindnera</taxon>
    </lineage>
</organism>
<feature type="compositionally biased region" description="Basic and acidic residues" evidence="2">
    <location>
        <begin position="300"/>
        <end position="321"/>
    </location>
</feature>
<protein>
    <submittedName>
        <fullName evidence="4">Bud site selection protein 22</fullName>
    </submittedName>
</protein>
<dbReference type="PANTHER" id="PTHR23325:SF1">
    <property type="entry name" value="SERUM RESPONSE FACTOR-BINDING PROTEIN 1"/>
    <property type="match status" value="1"/>
</dbReference>
<feature type="region of interest" description="Disordered" evidence="2">
    <location>
        <begin position="200"/>
        <end position="323"/>
    </location>
</feature>
<feature type="compositionally biased region" description="Acidic residues" evidence="2">
    <location>
        <begin position="276"/>
        <end position="299"/>
    </location>
</feature>
<dbReference type="OMA" id="RFPHTKK"/>
<accession>A0A1V2L401</accession>
<feature type="compositionally biased region" description="Acidic residues" evidence="2">
    <location>
        <begin position="206"/>
        <end position="244"/>
    </location>
</feature>
<dbReference type="PANTHER" id="PTHR23325">
    <property type="entry name" value="SERUM RESPONSE FACTOR-BINDING"/>
    <property type="match status" value="1"/>
</dbReference>
<gene>
    <name evidence="4" type="ORF">BON22_3648</name>
</gene>
<evidence type="ECO:0000256" key="2">
    <source>
        <dbReference type="SAM" id="MobiDB-lite"/>
    </source>
</evidence>
<name>A0A1V2L401_CYBFA</name>
<dbReference type="Pfam" id="PF09073">
    <property type="entry name" value="BUD22"/>
    <property type="match status" value="1"/>
</dbReference>
<dbReference type="InterPro" id="IPR037393">
    <property type="entry name" value="Bud22/SRFB1"/>
</dbReference>
<keyword evidence="1" id="KW-0175">Coiled coil</keyword>
<feature type="region of interest" description="Disordered" evidence="2">
    <location>
        <begin position="355"/>
        <end position="455"/>
    </location>
</feature>
<feature type="compositionally biased region" description="Basic residues" evidence="2">
    <location>
        <begin position="356"/>
        <end position="368"/>
    </location>
</feature>
<dbReference type="VEuPathDB" id="FungiDB:BON22_3648"/>
<dbReference type="GO" id="GO:0030490">
    <property type="term" value="P:maturation of SSU-rRNA"/>
    <property type="evidence" value="ECO:0007669"/>
    <property type="project" value="TreeGrafter"/>
</dbReference>
<dbReference type="EMBL" id="MPUK01000007">
    <property type="protein sequence ID" value="ONH66534.1"/>
    <property type="molecule type" value="Genomic_DNA"/>
</dbReference>
<dbReference type="STRING" id="36022.A0A1V2L401"/>
<dbReference type="Proteomes" id="UP000189513">
    <property type="component" value="Unassembled WGS sequence"/>
</dbReference>
<sequence length="469" mass="53929">MVDKKNNLWRLDLLEAHYLEKPVRFPRTKSLLRVKGKKQAALLPESKEAALVEIKALKSDIFAKKLHSSLSKYSRALKKTIKTALKDKKTTEDEKKFLEGLDTGKLSNIRIVKLVSTVFKLNAKKLSQNEQERPQFVPQWIVDALVDKESDINPSKFYNEMSNVQRNWYSKLMNRKDVSQIAETIESSFKIVLGPVKKEKDQKDIEDVESEESESEQADSEESDSDESDDEDVEQEVGDIDENAFAEYDQFLGDSEEEEEIDATVLDPTIDYNQVTDEEPSDEEVVEEEDNDDFFDFDTEEKKKTTKEKKSKEDKKKEKADKKKKVVLPELQAGFISASEDSDVEDDKVVQEITGAKKKNRRGQRARQKIWEQKYGRGANHVKKEKEEKQKLREQKQKEWEEREARRQAKAAEMTGANASTLGERKSKGDGTVKPLDTSARAIHPSWEAKKKQDAALKNVKFQGKKVVF</sequence>
<proteinExistence type="predicted"/>
<dbReference type="AlphaFoldDB" id="A0A1V2L401"/>
<evidence type="ECO:0000256" key="1">
    <source>
        <dbReference type="ARBA" id="ARBA00023054"/>
    </source>
</evidence>
<comment type="caution">
    <text evidence="4">The sequence shown here is derived from an EMBL/GenBank/DDBJ whole genome shotgun (WGS) entry which is preliminary data.</text>
</comment>
<feature type="compositionally biased region" description="Basic and acidic residues" evidence="2">
    <location>
        <begin position="382"/>
        <end position="407"/>
    </location>
</feature>
<evidence type="ECO:0000313" key="5">
    <source>
        <dbReference type="Proteomes" id="UP000189513"/>
    </source>
</evidence>